<protein>
    <submittedName>
        <fullName evidence="1">SRPBCC family protein</fullName>
    </submittedName>
</protein>
<dbReference type="InterPro" id="IPR023393">
    <property type="entry name" value="START-like_dom_sf"/>
</dbReference>
<dbReference type="RefSeq" id="WP_130476423.1">
    <property type="nucleotide sequence ID" value="NZ_SFCC01000008.1"/>
</dbReference>
<dbReference type="CDD" id="cd07812">
    <property type="entry name" value="SRPBCC"/>
    <property type="match status" value="1"/>
</dbReference>
<dbReference type="Proteomes" id="UP000292003">
    <property type="component" value="Unassembled WGS sequence"/>
</dbReference>
<dbReference type="Pfam" id="PF10604">
    <property type="entry name" value="Polyketide_cyc2"/>
    <property type="match status" value="1"/>
</dbReference>
<comment type="caution">
    <text evidence="1">The sequence shown here is derived from an EMBL/GenBank/DDBJ whole genome shotgun (WGS) entry which is preliminary data.</text>
</comment>
<proteinExistence type="predicted"/>
<dbReference type="Gene3D" id="3.30.530.20">
    <property type="match status" value="1"/>
</dbReference>
<dbReference type="AlphaFoldDB" id="A0A4V2ELT5"/>
<evidence type="ECO:0000313" key="2">
    <source>
        <dbReference type="Proteomes" id="UP000292003"/>
    </source>
</evidence>
<gene>
    <name evidence="1" type="ORF">EWH70_17135</name>
</gene>
<dbReference type="EMBL" id="SFCC01000008">
    <property type="protein sequence ID" value="RZQ62685.1"/>
    <property type="molecule type" value="Genomic_DNA"/>
</dbReference>
<dbReference type="SUPFAM" id="SSF55961">
    <property type="entry name" value="Bet v1-like"/>
    <property type="match status" value="1"/>
</dbReference>
<dbReference type="InterPro" id="IPR019587">
    <property type="entry name" value="Polyketide_cyclase/dehydratase"/>
</dbReference>
<reference evidence="1 2" key="1">
    <citation type="submission" date="2019-02" db="EMBL/GenBank/DDBJ databases">
        <title>Draft genome sequence of Amycolatopsis sp. 8-3EHSu isolated from roots of Suaeda maritima.</title>
        <authorList>
            <person name="Duangmal K."/>
            <person name="Chantavorakit T."/>
        </authorList>
    </citation>
    <scope>NUCLEOTIDE SEQUENCE [LARGE SCALE GENOMIC DNA]</scope>
    <source>
        <strain evidence="1 2">8-3EHSu</strain>
    </source>
</reference>
<dbReference type="OrthoDB" id="4823586at2"/>
<name>A0A4V2ELT5_9PSEU</name>
<sequence>MTDVLVSADVAAPAGTTWLALTDWERQGEWMLGTSVRVTGGNGREVGSTLSAFTGVAGVGFTDTMEIVTWEPPVRCTVRHTGTLVRGTGSFHVRDAGRQRSVFVWSERLDLPFGLVGKLGWPVAKPGFLLGLRYSARRFARFAEAYSVGQP</sequence>
<accession>A0A4V2ELT5</accession>
<keyword evidence="2" id="KW-1185">Reference proteome</keyword>
<organism evidence="1 2">
    <name type="scientific">Amycolatopsis suaedae</name>
    <dbReference type="NCBI Taxonomy" id="2510978"/>
    <lineage>
        <taxon>Bacteria</taxon>
        <taxon>Bacillati</taxon>
        <taxon>Actinomycetota</taxon>
        <taxon>Actinomycetes</taxon>
        <taxon>Pseudonocardiales</taxon>
        <taxon>Pseudonocardiaceae</taxon>
        <taxon>Amycolatopsis</taxon>
    </lineage>
</organism>
<evidence type="ECO:0000313" key="1">
    <source>
        <dbReference type="EMBL" id="RZQ62685.1"/>
    </source>
</evidence>